<dbReference type="Proteomes" id="UP001196413">
    <property type="component" value="Unassembled WGS sequence"/>
</dbReference>
<evidence type="ECO:0000313" key="2">
    <source>
        <dbReference type="EMBL" id="KAJ1353742.1"/>
    </source>
</evidence>
<sequence length="94" mass="11044">MKKNQILVYERKERCKEEENARENGKEMSEDWPNRRMNSPVADRFEPMTLRQDESLRTISEKSPVSDGRRSSAKRLTGDCPSKTSARKENDKRI</sequence>
<protein>
    <submittedName>
        <fullName evidence="2">Uncharacterized protein</fullName>
    </submittedName>
</protein>
<evidence type="ECO:0000313" key="3">
    <source>
        <dbReference type="Proteomes" id="UP001196413"/>
    </source>
</evidence>
<proteinExistence type="predicted"/>
<comment type="caution">
    <text evidence="2">The sequence shown here is derived from an EMBL/GenBank/DDBJ whole genome shotgun (WGS) entry which is preliminary data.</text>
</comment>
<reference evidence="2" key="1">
    <citation type="submission" date="2021-06" db="EMBL/GenBank/DDBJ databases">
        <title>Parelaphostrongylus tenuis whole genome reference sequence.</title>
        <authorList>
            <person name="Garwood T.J."/>
            <person name="Larsen P.A."/>
            <person name="Fountain-Jones N.M."/>
            <person name="Garbe J.R."/>
            <person name="Macchietto M.G."/>
            <person name="Kania S.A."/>
            <person name="Gerhold R.W."/>
            <person name="Richards J.E."/>
            <person name="Wolf T.M."/>
        </authorList>
    </citation>
    <scope>NUCLEOTIDE SEQUENCE</scope>
    <source>
        <strain evidence="2">MNPRO001-30</strain>
        <tissue evidence="2">Meninges</tissue>
    </source>
</reference>
<dbReference type="EMBL" id="JAHQIW010001828">
    <property type="protein sequence ID" value="KAJ1353742.1"/>
    <property type="molecule type" value="Genomic_DNA"/>
</dbReference>
<organism evidence="2 3">
    <name type="scientific">Parelaphostrongylus tenuis</name>
    <name type="common">Meningeal worm</name>
    <dbReference type="NCBI Taxonomy" id="148309"/>
    <lineage>
        <taxon>Eukaryota</taxon>
        <taxon>Metazoa</taxon>
        <taxon>Ecdysozoa</taxon>
        <taxon>Nematoda</taxon>
        <taxon>Chromadorea</taxon>
        <taxon>Rhabditida</taxon>
        <taxon>Rhabditina</taxon>
        <taxon>Rhabditomorpha</taxon>
        <taxon>Strongyloidea</taxon>
        <taxon>Metastrongylidae</taxon>
        <taxon>Parelaphostrongylus</taxon>
    </lineage>
</organism>
<evidence type="ECO:0000256" key="1">
    <source>
        <dbReference type="SAM" id="MobiDB-lite"/>
    </source>
</evidence>
<gene>
    <name evidence="2" type="ORF">KIN20_010441</name>
</gene>
<dbReference type="AlphaFoldDB" id="A0AAD5QK97"/>
<name>A0AAD5QK97_PARTN</name>
<feature type="compositionally biased region" description="Basic and acidic residues" evidence="1">
    <location>
        <begin position="43"/>
        <end position="60"/>
    </location>
</feature>
<feature type="compositionally biased region" description="Basic and acidic residues" evidence="1">
    <location>
        <begin position="9"/>
        <end position="34"/>
    </location>
</feature>
<feature type="region of interest" description="Disordered" evidence="1">
    <location>
        <begin position="1"/>
        <end position="94"/>
    </location>
</feature>
<accession>A0AAD5QK97</accession>
<keyword evidence="3" id="KW-1185">Reference proteome</keyword>